<organism evidence="1 2">
    <name type="scientific">Rhodocollybia butyracea</name>
    <dbReference type="NCBI Taxonomy" id="206335"/>
    <lineage>
        <taxon>Eukaryota</taxon>
        <taxon>Fungi</taxon>
        <taxon>Dikarya</taxon>
        <taxon>Basidiomycota</taxon>
        <taxon>Agaricomycotina</taxon>
        <taxon>Agaricomycetes</taxon>
        <taxon>Agaricomycetidae</taxon>
        <taxon>Agaricales</taxon>
        <taxon>Marasmiineae</taxon>
        <taxon>Omphalotaceae</taxon>
        <taxon>Rhodocollybia</taxon>
    </lineage>
</organism>
<dbReference type="AlphaFoldDB" id="A0A9P5U2W1"/>
<protein>
    <submittedName>
        <fullName evidence="1">Uncharacterized protein</fullName>
    </submittedName>
</protein>
<evidence type="ECO:0000313" key="2">
    <source>
        <dbReference type="Proteomes" id="UP000772434"/>
    </source>
</evidence>
<reference evidence="1" key="1">
    <citation type="submission" date="2020-11" db="EMBL/GenBank/DDBJ databases">
        <authorList>
            <consortium name="DOE Joint Genome Institute"/>
            <person name="Ahrendt S."/>
            <person name="Riley R."/>
            <person name="Andreopoulos W."/>
            <person name="Labutti K."/>
            <person name="Pangilinan J."/>
            <person name="Ruiz-Duenas F.J."/>
            <person name="Barrasa J.M."/>
            <person name="Sanchez-Garcia M."/>
            <person name="Camarero S."/>
            <person name="Miyauchi S."/>
            <person name="Serrano A."/>
            <person name="Linde D."/>
            <person name="Babiker R."/>
            <person name="Drula E."/>
            <person name="Ayuso-Fernandez I."/>
            <person name="Pacheco R."/>
            <person name="Padilla G."/>
            <person name="Ferreira P."/>
            <person name="Barriuso J."/>
            <person name="Kellner H."/>
            <person name="Castanera R."/>
            <person name="Alfaro M."/>
            <person name="Ramirez L."/>
            <person name="Pisabarro A.G."/>
            <person name="Kuo A."/>
            <person name="Tritt A."/>
            <person name="Lipzen A."/>
            <person name="He G."/>
            <person name="Yan M."/>
            <person name="Ng V."/>
            <person name="Cullen D."/>
            <person name="Martin F."/>
            <person name="Rosso M.-N."/>
            <person name="Henrissat B."/>
            <person name="Hibbett D."/>
            <person name="Martinez A.T."/>
            <person name="Grigoriev I.V."/>
        </authorList>
    </citation>
    <scope>NUCLEOTIDE SEQUENCE</scope>
    <source>
        <strain evidence="1">AH 40177</strain>
    </source>
</reference>
<keyword evidence="2" id="KW-1185">Reference proteome</keyword>
<accession>A0A9P5U2W1</accession>
<dbReference type="EMBL" id="JADNRY010000136">
    <property type="protein sequence ID" value="KAF9063889.1"/>
    <property type="molecule type" value="Genomic_DNA"/>
</dbReference>
<dbReference type="Proteomes" id="UP000772434">
    <property type="component" value="Unassembled WGS sequence"/>
</dbReference>
<proteinExistence type="predicted"/>
<sequence length="145" mass="16689">MHIESNQSGSNYALFSSLQFFKFLQNRFSKDQRFLGMAKPISLHITNKKYRIPEHTEHTMAMSRLIFHFHDTHCRTAGCGNKEDSVLGIIRRTNTDLRVYTPSSGRMARYSMFAINLFCLSLVDPTGDVFDPEEDKPVIELALQI</sequence>
<name>A0A9P5U2W1_9AGAR</name>
<comment type="caution">
    <text evidence="1">The sequence shown here is derived from an EMBL/GenBank/DDBJ whole genome shotgun (WGS) entry which is preliminary data.</text>
</comment>
<gene>
    <name evidence="1" type="ORF">BDP27DRAFT_1367659</name>
</gene>
<evidence type="ECO:0000313" key="1">
    <source>
        <dbReference type="EMBL" id="KAF9063889.1"/>
    </source>
</evidence>